<dbReference type="GO" id="GO:0032259">
    <property type="term" value="P:methylation"/>
    <property type="evidence" value="ECO:0007669"/>
    <property type="project" value="UniProtKB-KW"/>
</dbReference>
<evidence type="ECO:0000256" key="5">
    <source>
        <dbReference type="ARBA" id="ARBA00022490"/>
    </source>
</evidence>
<dbReference type="FunFam" id="3.40.50.150:FF:000101">
    <property type="entry name" value="Thiopurine S-methyltransferase"/>
    <property type="match status" value="1"/>
</dbReference>
<evidence type="ECO:0000256" key="3">
    <source>
        <dbReference type="ARBA" id="ARBA00008145"/>
    </source>
</evidence>
<dbReference type="PANTHER" id="PTHR10259">
    <property type="entry name" value="THIOPURINE S-METHYLTRANSFERASE"/>
    <property type="match status" value="1"/>
</dbReference>
<sequence length="218" mass="24296">MDAEFWQEKWHKGEIGFHLEQVHPLLKRFLPDLNLAAGQRVLVPLCGKSLDLGYLLDQGLQVVGVELSDRAVDALFEQRGVAPECSDWAGGKRYQHGPLTVFQGDFFALDADSLGRIDAIYDRAALIALPEAMRNRYAAQLVSLSNAAPQLLITLSYDQQRMDGPPFSVDLALITALYQDHYNIAVVSNEDIIKHEPRFAENGLEALHQLCSLLTPQN</sequence>
<evidence type="ECO:0000256" key="6">
    <source>
        <dbReference type="ARBA" id="ARBA00022603"/>
    </source>
</evidence>
<evidence type="ECO:0000256" key="1">
    <source>
        <dbReference type="ARBA" id="ARBA00000903"/>
    </source>
</evidence>
<dbReference type="Pfam" id="PF05724">
    <property type="entry name" value="TPMT"/>
    <property type="match status" value="1"/>
</dbReference>
<evidence type="ECO:0000313" key="10">
    <source>
        <dbReference type="EMBL" id="MQX52013.1"/>
    </source>
</evidence>
<keyword evidence="6 9" id="KW-0489">Methyltransferase</keyword>
<comment type="catalytic activity">
    <reaction evidence="1 9">
        <text>S-adenosyl-L-methionine + a thiopurine = S-adenosyl-L-homocysteine + a thiopurine S-methylether.</text>
        <dbReference type="EC" id="2.1.1.67"/>
    </reaction>
</comment>
<protein>
    <recommendedName>
        <fullName evidence="4 9">Thiopurine S-methyltransferase</fullName>
        <ecNumber evidence="4 9">2.1.1.67</ecNumber>
    </recommendedName>
    <alternativeName>
        <fullName evidence="9">Thiopurine methyltransferase</fullName>
    </alternativeName>
</protein>
<comment type="similarity">
    <text evidence="3 9">Belongs to the class I-like SAM-binding methyltransferase superfamily. TPMT family.</text>
</comment>
<keyword evidence="11" id="KW-1185">Reference proteome</keyword>
<organism evidence="10 11">
    <name type="scientific">Alcanivorax sediminis</name>
    <dbReference type="NCBI Taxonomy" id="2663008"/>
    <lineage>
        <taxon>Bacteria</taxon>
        <taxon>Pseudomonadati</taxon>
        <taxon>Pseudomonadota</taxon>
        <taxon>Gammaproteobacteria</taxon>
        <taxon>Oceanospirillales</taxon>
        <taxon>Alcanivoracaceae</taxon>
        <taxon>Alcanivorax</taxon>
    </lineage>
</organism>
<dbReference type="NCBIfam" id="NF009732">
    <property type="entry name" value="PRK13255.1"/>
    <property type="match status" value="1"/>
</dbReference>
<dbReference type="RefSeq" id="WP_153498763.1">
    <property type="nucleotide sequence ID" value="NZ_WIRE01000001.1"/>
</dbReference>
<dbReference type="PROSITE" id="PS51585">
    <property type="entry name" value="SAM_MT_TPMT"/>
    <property type="match status" value="1"/>
</dbReference>
<comment type="subcellular location">
    <subcellularLocation>
        <location evidence="2 9">Cytoplasm</location>
    </subcellularLocation>
</comment>
<dbReference type="EMBL" id="WIRE01000001">
    <property type="protein sequence ID" value="MQX52013.1"/>
    <property type="molecule type" value="Genomic_DNA"/>
</dbReference>
<dbReference type="SUPFAM" id="SSF53335">
    <property type="entry name" value="S-adenosyl-L-methionine-dependent methyltransferases"/>
    <property type="match status" value="1"/>
</dbReference>
<dbReference type="GO" id="GO:0005737">
    <property type="term" value="C:cytoplasm"/>
    <property type="evidence" value="ECO:0007669"/>
    <property type="project" value="UniProtKB-SubCell"/>
</dbReference>
<dbReference type="PIRSF" id="PIRSF023956">
    <property type="entry name" value="Thiopurine_S-methyltransferase"/>
    <property type="match status" value="1"/>
</dbReference>
<gene>
    <name evidence="10" type="primary">tmpT</name>
    <name evidence="9" type="synonym">tpm</name>
    <name evidence="10" type="ORF">GFN93_02055</name>
</gene>
<evidence type="ECO:0000256" key="8">
    <source>
        <dbReference type="ARBA" id="ARBA00022691"/>
    </source>
</evidence>
<dbReference type="Gene3D" id="3.40.50.150">
    <property type="entry name" value="Vaccinia Virus protein VP39"/>
    <property type="match status" value="1"/>
</dbReference>
<proteinExistence type="inferred from homology"/>
<feature type="binding site" evidence="9">
    <location>
        <position position="45"/>
    </location>
    <ligand>
        <name>S-adenosyl-L-methionine</name>
        <dbReference type="ChEBI" id="CHEBI:59789"/>
    </ligand>
</feature>
<dbReference type="GO" id="GO:0008119">
    <property type="term" value="F:thiopurine S-methyltransferase activity"/>
    <property type="evidence" value="ECO:0007669"/>
    <property type="project" value="UniProtKB-UniRule"/>
</dbReference>
<dbReference type="Proteomes" id="UP000469421">
    <property type="component" value="Unassembled WGS sequence"/>
</dbReference>
<dbReference type="PANTHER" id="PTHR10259:SF11">
    <property type="entry name" value="THIOPURINE S-METHYLTRANSFERASE"/>
    <property type="match status" value="1"/>
</dbReference>
<evidence type="ECO:0000256" key="9">
    <source>
        <dbReference type="HAMAP-Rule" id="MF_00812"/>
    </source>
</evidence>
<evidence type="ECO:0000256" key="4">
    <source>
        <dbReference type="ARBA" id="ARBA00011905"/>
    </source>
</evidence>
<comment type="caution">
    <text evidence="10">The sequence shown here is derived from an EMBL/GenBank/DDBJ whole genome shotgun (WGS) entry which is preliminary data.</text>
</comment>
<feature type="binding site" evidence="9">
    <location>
        <position position="10"/>
    </location>
    <ligand>
        <name>S-adenosyl-L-methionine</name>
        <dbReference type="ChEBI" id="CHEBI:59789"/>
    </ligand>
</feature>
<dbReference type="InterPro" id="IPR029063">
    <property type="entry name" value="SAM-dependent_MTases_sf"/>
</dbReference>
<evidence type="ECO:0000256" key="7">
    <source>
        <dbReference type="ARBA" id="ARBA00022679"/>
    </source>
</evidence>
<name>A0A6N7LPQ8_9GAMM</name>
<dbReference type="AlphaFoldDB" id="A0A6N7LPQ8"/>
<keyword evidence="7 9" id="KW-0808">Transferase</keyword>
<evidence type="ECO:0000313" key="11">
    <source>
        <dbReference type="Proteomes" id="UP000469421"/>
    </source>
</evidence>
<dbReference type="InterPro" id="IPR025835">
    <property type="entry name" value="Thiopurine_S-MeTrfase"/>
</dbReference>
<keyword evidence="8 9" id="KW-0949">S-adenosyl-L-methionine</keyword>
<dbReference type="EC" id="2.1.1.67" evidence="4 9"/>
<reference evidence="10 11" key="1">
    <citation type="submission" date="2019-10" db="EMBL/GenBank/DDBJ databases">
        <title>Alcanivorax sp.PA15-N-34 draft genome sequence.</title>
        <authorList>
            <person name="Liao X."/>
            <person name="Shao Z."/>
        </authorList>
    </citation>
    <scope>NUCLEOTIDE SEQUENCE [LARGE SCALE GENOMIC DNA]</scope>
    <source>
        <strain evidence="10 11">PA15-N-34</strain>
    </source>
</reference>
<dbReference type="GO" id="GO:0010038">
    <property type="term" value="P:response to metal ion"/>
    <property type="evidence" value="ECO:0007669"/>
    <property type="project" value="InterPro"/>
</dbReference>
<accession>A0A6N7LPQ8</accession>
<feature type="binding site" evidence="9">
    <location>
        <position position="66"/>
    </location>
    <ligand>
        <name>S-adenosyl-L-methionine</name>
        <dbReference type="ChEBI" id="CHEBI:59789"/>
    </ligand>
</feature>
<feature type="binding site" evidence="9">
    <location>
        <position position="123"/>
    </location>
    <ligand>
        <name>S-adenosyl-L-methionine</name>
        <dbReference type="ChEBI" id="CHEBI:59789"/>
    </ligand>
</feature>
<dbReference type="InterPro" id="IPR008854">
    <property type="entry name" value="TPMT"/>
</dbReference>
<dbReference type="InterPro" id="IPR022474">
    <property type="entry name" value="Thiopur_S-MeTfrase_Se/Te_detox"/>
</dbReference>
<evidence type="ECO:0000256" key="2">
    <source>
        <dbReference type="ARBA" id="ARBA00004496"/>
    </source>
</evidence>
<dbReference type="NCBIfam" id="TIGR03840">
    <property type="entry name" value="TMPT_Se_Te"/>
    <property type="match status" value="1"/>
</dbReference>
<dbReference type="HAMAP" id="MF_00812">
    <property type="entry name" value="Thiopur_methtran"/>
    <property type="match status" value="1"/>
</dbReference>
<keyword evidence="5 9" id="KW-0963">Cytoplasm</keyword>